<proteinExistence type="predicted"/>
<evidence type="ECO:0000256" key="1">
    <source>
        <dbReference type="SAM" id="Phobius"/>
    </source>
</evidence>
<feature type="transmembrane region" description="Helical" evidence="1">
    <location>
        <begin position="134"/>
        <end position="154"/>
    </location>
</feature>
<sequence length="194" mass="23209">MGRFTGIVERYGLKILFLFFILELQITSFIWIVGKITFELGFGNFLLFNIYISIPYILNFTIKRRDDKKGKYNEIIDFYSSIFFLLISLAMDLWEFNLFLYHFLLGLLGLLIFIIYIVLNLRYNRDSLISRIRFYLSFLFLLISILIIISALPITQVSLQLLPTKTYWFLSVLYVFFSIGLIISRFRPKIKRRR</sequence>
<dbReference type="EMBL" id="LAZR01021311">
    <property type="protein sequence ID" value="KKL85772.1"/>
    <property type="molecule type" value="Genomic_DNA"/>
</dbReference>
<organism evidence="2">
    <name type="scientific">marine sediment metagenome</name>
    <dbReference type="NCBI Taxonomy" id="412755"/>
    <lineage>
        <taxon>unclassified sequences</taxon>
        <taxon>metagenomes</taxon>
        <taxon>ecological metagenomes</taxon>
    </lineage>
</organism>
<name>A0A0F9IEF9_9ZZZZ</name>
<evidence type="ECO:0000313" key="2">
    <source>
        <dbReference type="EMBL" id="KKL85772.1"/>
    </source>
</evidence>
<feature type="transmembrane region" description="Helical" evidence="1">
    <location>
        <begin position="100"/>
        <end position="122"/>
    </location>
</feature>
<keyword evidence="1" id="KW-1133">Transmembrane helix</keyword>
<protein>
    <submittedName>
        <fullName evidence="2">Uncharacterized protein</fullName>
    </submittedName>
</protein>
<accession>A0A0F9IEF9</accession>
<gene>
    <name evidence="2" type="ORF">LCGC14_1951400</name>
</gene>
<feature type="transmembrane region" description="Helical" evidence="1">
    <location>
        <begin position="12"/>
        <end position="34"/>
    </location>
</feature>
<keyword evidence="1" id="KW-0812">Transmembrane</keyword>
<feature type="transmembrane region" description="Helical" evidence="1">
    <location>
        <begin position="40"/>
        <end position="62"/>
    </location>
</feature>
<feature type="transmembrane region" description="Helical" evidence="1">
    <location>
        <begin position="74"/>
        <end position="94"/>
    </location>
</feature>
<feature type="transmembrane region" description="Helical" evidence="1">
    <location>
        <begin position="166"/>
        <end position="184"/>
    </location>
</feature>
<keyword evidence="1" id="KW-0472">Membrane</keyword>
<reference evidence="2" key="1">
    <citation type="journal article" date="2015" name="Nature">
        <title>Complex archaea that bridge the gap between prokaryotes and eukaryotes.</title>
        <authorList>
            <person name="Spang A."/>
            <person name="Saw J.H."/>
            <person name="Jorgensen S.L."/>
            <person name="Zaremba-Niedzwiedzka K."/>
            <person name="Martijn J."/>
            <person name="Lind A.E."/>
            <person name="van Eijk R."/>
            <person name="Schleper C."/>
            <person name="Guy L."/>
            <person name="Ettema T.J."/>
        </authorList>
    </citation>
    <scope>NUCLEOTIDE SEQUENCE</scope>
</reference>
<dbReference type="AlphaFoldDB" id="A0A0F9IEF9"/>
<comment type="caution">
    <text evidence="2">The sequence shown here is derived from an EMBL/GenBank/DDBJ whole genome shotgun (WGS) entry which is preliminary data.</text>
</comment>